<dbReference type="PROSITE" id="PS50263">
    <property type="entry name" value="CN_HYDROLASE"/>
    <property type="match status" value="1"/>
</dbReference>
<dbReference type="Pfam" id="PF00795">
    <property type="entry name" value="CN_hydrolase"/>
    <property type="match status" value="1"/>
</dbReference>
<dbReference type="CDD" id="cd07197">
    <property type="entry name" value="nitrilase"/>
    <property type="match status" value="1"/>
</dbReference>
<accession>A0A9P4T3H5</accession>
<protein>
    <recommendedName>
        <fullName evidence="2">CN hydrolase domain-containing protein</fullName>
    </recommendedName>
</protein>
<gene>
    <name evidence="3" type="ORF">E8E13_000886</name>
</gene>
<dbReference type="GO" id="GO:0003676">
    <property type="term" value="F:nucleic acid binding"/>
    <property type="evidence" value="ECO:0007669"/>
    <property type="project" value="InterPro"/>
</dbReference>
<dbReference type="PANTHER" id="PTHR43674">
    <property type="entry name" value="NITRILASE C965.09-RELATED"/>
    <property type="match status" value="1"/>
</dbReference>
<dbReference type="SUPFAM" id="SSF56317">
    <property type="entry name" value="Carbon-nitrogen hydrolase"/>
    <property type="match status" value="1"/>
</dbReference>
<keyword evidence="1" id="KW-0378">Hydrolase</keyword>
<reference evidence="3" key="1">
    <citation type="submission" date="2019-04" db="EMBL/GenBank/DDBJ databases">
        <title>Sequencing of skin fungus with MAO and IRED activity.</title>
        <authorList>
            <person name="Marsaioli A.J."/>
            <person name="Bonatto J.M.C."/>
            <person name="Reis Junior O."/>
        </authorList>
    </citation>
    <scope>NUCLEOTIDE SEQUENCE</scope>
    <source>
        <strain evidence="3">30M1</strain>
    </source>
</reference>
<dbReference type="InterPro" id="IPR050345">
    <property type="entry name" value="Aliph_Amidase/BUP"/>
</dbReference>
<evidence type="ECO:0000313" key="4">
    <source>
        <dbReference type="Proteomes" id="UP000801428"/>
    </source>
</evidence>
<evidence type="ECO:0000313" key="3">
    <source>
        <dbReference type="EMBL" id="KAF2993394.1"/>
    </source>
</evidence>
<feature type="domain" description="CN hydrolase" evidence="2">
    <location>
        <begin position="289"/>
        <end position="548"/>
    </location>
</feature>
<dbReference type="PANTHER" id="PTHR43674:SF16">
    <property type="entry name" value="CARBON-NITROGEN FAMILY, PUTATIVE (AFU_ORTHOLOGUE AFUA_5G02350)-RELATED"/>
    <property type="match status" value="1"/>
</dbReference>
<keyword evidence="4" id="KW-1185">Reference proteome</keyword>
<proteinExistence type="predicted"/>
<name>A0A9P4T3H5_CURKU</name>
<evidence type="ECO:0000259" key="2">
    <source>
        <dbReference type="PROSITE" id="PS50263"/>
    </source>
</evidence>
<dbReference type="OrthoDB" id="412018at2759"/>
<comment type="caution">
    <text evidence="3">The sequence shown here is derived from an EMBL/GenBank/DDBJ whole genome shotgun (WGS) entry which is preliminary data.</text>
</comment>
<organism evidence="3 4">
    <name type="scientific">Curvularia kusanoi</name>
    <name type="common">Cochliobolus kusanoi</name>
    <dbReference type="NCBI Taxonomy" id="90978"/>
    <lineage>
        <taxon>Eukaryota</taxon>
        <taxon>Fungi</taxon>
        <taxon>Dikarya</taxon>
        <taxon>Ascomycota</taxon>
        <taxon>Pezizomycotina</taxon>
        <taxon>Dothideomycetes</taxon>
        <taxon>Pleosporomycetidae</taxon>
        <taxon>Pleosporales</taxon>
        <taxon>Pleosporineae</taxon>
        <taxon>Pleosporaceae</taxon>
        <taxon>Curvularia</taxon>
    </lineage>
</organism>
<dbReference type="Gene3D" id="3.60.110.10">
    <property type="entry name" value="Carbon-nitrogen hydrolase"/>
    <property type="match status" value="1"/>
</dbReference>
<dbReference type="InterPro" id="IPR035979">
    <property type="entry name" value="RBD_domain_sf"/>
</dbReference>
<dbReference type="SUPFAM" id="SSF54928">
    <property type="entry name" value="RNA-binding domain, RBD"/>
    <property type="match status" value="1"/>
</dbReference>
<dbReference type="Proteomes" id="UP000801428">
    <property type="component" value="Unassembled WGS sequence"/>
</dbReference>
<dbReference type="InterPro" id="IPR003010">
    <property type="entry name" value="C-N_Hydrolase"/>
</dbReference>
<dbReference type="GO" id="GO:0016811">
    <property type="term" value="F:hydrolase activity, acting on carbon-nitrogen (but not peptide) bonds, in linear amides"/>
    <property type="evidence" value="ECO:0007669"/>
    <property type="project" value="TreeGrafter"/>
</dbReference>
<dbReference type="EMBL" id="SWKU01000053">
    <property type="protein sequence ID" value="KAF2993394.1"/>
    <property type="molecule type" value="Genomic_DNA"/>
</dbReference>
<evidence type="ECO:0000256" key="1">
    <source>
        <dbReference type="ARBA" id="ARBA00022801"/>
    </source>
</evidence>
<sequence length="588" mass="65045">MSTVTVGRDYFDALLRRARLHASEHDYELADDLLSNVMVSKAEYGHLRQEARDLALLKNALFRGGLTTHALNTLLAGENDVSNTDTSEHSDVLSDISQNSAAALQASRINGSASVSDDTETASDCIDLAQPRQLYRTHVNGGIGYSLEDTSEGGQTYVTNSEHRERIPMHDRRTILITNLAERTTHKDIVGIICGGRVLDVFLRRIDRSATVSFVEGAAEFLAYAKRNDIYLHTKRLEFRWADRHFYVPAHVSYKIAGGASRNFVVRGGAGAATEEQIRDHLEHIHNLVVVAIDFRVVQLYPKVYPEHNFNKAAGFVRSAATQGADLVVLPEYHLTNWLPKDPSFAGLCDEWETYLKKYQELAKECGVCIVPGTIVEGHRGEEKEEDRLLNVAYFIGKDGEIIGKYVKKNLWGPERNHLTSSTTHPHEVFSTPIGKVGLLICWDLAFPEAFRELIAAGAQIIIIPTFWTLNDCNPAGLARNPTSEALFLDSILTARAFENTCAVVFANAGGPPGKGYAGLSQVTVPFVGPLVRLGGAGEGMIVTEVDLKVLDEAEDAYGVRRDILGEDWHYEYRHSKLDEPRSGDNAE</sequence>
<dbReference type="AlphaFoldDB" id="A0A9P4T3H5"/>
<dbReference type="InterPro" id="IPR036526">
    <property type="entry name" value="C-N_Hydrolase_sf"/>
</dbReference>
<dbReference type="CDD" id="cd12261">
    <property type="entry name" value="RRM1_3_MRN1"/>
    <property type="match status" value="1"/>
</dbReference>